<dbReference type="GO" id="GO:0006635">
    <property type="term" value="P:fatty acid beta-oxidation"/>
    <property type="evidence" value="ECO:0007669"/>
    <property type="project" value="UniProtKB-UniPathway"/>
</dbReference>
<dbReference type="SUPFAM" id="SSF52096">
    <property type="entry name" value="ClpP/crotonase"/>
    <property type="match status" value="1"/>
</dbReference>
<dbReference type="Gene3D" id="3.90.226.10">
    <property type="entry name" value="2-enoyl-CoA Hydratase, Chain A, domain 1"/>
    <property type="match status" value="1"/>
</dbReference>
<dbReference type="SUPFAM" id="SSF48179">
    <property type="entry name" value="6-phosphogluconate dehydrogenase C-terminal domain-like"/>
    <property type="match status" value="2"/>
</dbReference>
<keyword evidence="6" id="KW-0442">Lipid degradation</keyword>
<name>A0A2W5TY18_CERSP</name>
<evidence type="ECO:0000259" key="16">
    <source>
        <dbReference type="Pfam" id="PF00725"/>
    </source>
</evidence>
<keyword evidence="10" id="KW-0576">Peroxisome</keyword>
<dbReference type="Pfam" id="PF02737">
    <property type="entry name" value="3HCDH_N"/>
    <property type="match status" value="1"/>
</dbReference>
<protein>
    <submittedName>
        <fullName evidence="18">3-hydroxyacyl-CoA dehydrogenase</fullName>
    </submittedName>
</protein>
<evidence type="ECO:0000256" key="3">
    <source>
        <dbReference type="ARBA" id="ARBA00008750"/>
    </source>
</evidence>
<gene>
    <name evidence="18" type="ORF">DI533_18730</name>
</gene>
<dbReference type="InterPro" id="IPR036291">
    <property type="entry name" value="NAD(P)-bd_dom_sf"/>
</dbReference>
<comment type="pathway">
    <text evidence="2">Lipid metabolism; fatty acid beta-oxidation.</text>
</comment>
<organism evidence="18 19">
    <name type="scientific">Cereibacter sphaeroides</name>
    <name type="common">Rhodobacter sphaeroides</name>
    <dbReference type="NCBI Taxonomy" id="1063"/>
    <lineage>
        <taxon>Bacteria</taxon>
        <taxon>Pseudomonadati</taxon>
        <taxon>Pseudomonadota</taxon>
        <taxon>Alphaproteobacteria</taxon>
        <taxon>Rhodobacterales</taxon>
        <taxon>Paracoccaceae</taxon>
        <taxon>Cereibacter</taxon>
    </lineage>
</organism>
<feature type="domain" description="3-hydroxyacyl-CoA dehydrogenase NAD binding" evidence="17">
    <location>
        <begin position="304"/>
        <end position="480"/>
    </location>
</feature>
<sequence length="703" mass="72606">MNGRAGGRGMSQVVRQERDGAVSLITIDASPVNALGAAVRAGLAEALQRALDDPGVGAIVLRSVGNTFSAGADIREFGKPVTEGVPILPELCNRIEASSKPVIAAVQGAALGGGMELALAAHVRLAAPAARFGLPEVNLGLLPGAGGTQRTPRLIGAAASLRMMLTGKPVSAAEAQSVGLVDAVVDEGLWVAATALAAEMASEAAPPRRTRDRREGMRDAATYQREVAEARARVDDRLPAPGRIVDCVEAAQLLSFDQGLAFERAAFEDLAAGPESAGLRRAFLAERRLAAFPEAGANPRNVGTIGVIGLGRRGALIADAALNAGLRVIAVARDSGALVAGLGRVAELQEAAIASGASTESARDAAWERLTPGADLSALGAADLVIEALPEDEVLKAEVLTALAPLLPEGGVVVTAVSTLDPAVLGEVCGRPVDVVGLHLGLPSGSRLAEIAVSPATAPEAVATAAALLRRLGRLAVRVRAAEGLVGARLMAALRTACDMIVEAGATPAAVDGAFREFGFIKGPYEVADLVGLDQDWSARQRLAELGRAPPAGELLDLLVGAGRLGQETGQGYYLHGEGGLREDPEMLALLAELRAAKGIVPRRVGGEEIRLRGLTAMANEAARVLGEGVALRASDIDAAMVAGYGFPRWRGGPLSWATERGLLLLRADLRRYEPEAPAFWAVAPLIDRLIRDSSSFDDLDAR</sequence>
<dbReference type="Pfam" id="PF00725">
    <property type="entry name" value="3HCDH"/>
    <property type="match status" value="1"/>
</dbReference>
<evidence type="ECO:0000256" key="8">
    <source>
        <dbReference type="ARBA" id="ARBA00023027"/>
    </source>
</evidence>
<dbReference type="Gene3D" id="1.10.1040.50">
    <property type="match status" value="1"/>
</dbReference>
<evidence type="ECO:0000256" key="12">
    <source>
        <dbReference type="ARBA" id="ARBA00023239"/>
    </source>
</evidence>
<accession>A0A2W5TY18</accession>
<evidence type="ECO:0000256" key="15">
    <source>
        <dbReference type="RuleBase" id="RU003707"/>
    </source>
</evidence>
<dbReference type="CDD" id="cd06558">
    <property type="entry name" value="crotonase-like"/>
    <property type="match status" value="1"/>
</dbReference>
<keyword evidence="13" id="KW-0511">Multifunctional enzyme</keyword>
<evidence type="ECO:0000256" key="7">
    <source>
        <dbReference type="ARBA" id="ARBA00023002"/>
    </source>
</evidence>
<dbReference type="InterPro" id="IPR029045">
    <property type="entry name" value="ClpP/crotonase-like_dom_sf"/>
</dbReference>
<dbReference type="PROSITE" id="PS00166">
    <property type="entry name" value="ENOYL_COA_HYDRATASE"/>
    <property type="match status" value="1"/>
</dbReference>
<evidence type="ECO:0000313" key="19">
    <source>
        <dbReference type="Proteomes" id="UP000248975"/>
    </source>
</evidence>
<evidence type="ECO:0000256" key="13">
    <source>
        <dbReference type="ARBA" id="ARBA00023268"/>
    </source>
</evidence>
<dbReference type="InterPro" id="IPR006176">
    <property type="entry name" value="3-OHacyl-CoA_DH_NAD-bd"/>
</dbReference>
<proteinExistence type="inferred from homology"/>
<evidence type="ECO:0000256" key="4">
    <source>
        <dbReference type="ARBA" id="ARBA00011245"/>
    </source>
</evidence>
<dbReference type="SUPFAM" id="SSF51735">
    <property type="entry name" value="NAD(P)-binding Rossmann-fold domains"/>
    <property type="match status" value="1"/>
</dbReference>
<comment type="subunit">
    <text evidence="4">Monomer.</text>
</comment>
<evidence type="ECO:0000256" key="14">
    <source>
        <dbReference type="ARBA" id="ARBA00049556"/>
    </source>
</evidence>
<dbReference type="InterPro" id="IPR008927">
    <property type="entry name" value="6-PGluconate_DH-like_C_sf"/>
</dbReference>
<evidence type="ECO:0000313" key="18">
    <source>
        <dbReference type="EMBL" id="PZQ95673.1"/>
    </source>
</evidence>
<dbReference type="Gene3D" id="3.40.50.720">
    <property type="entry name" value="NAD(P)-binding Rossmann-like Domain"/>
    <property type="match status" value="1"/>
</dbReference>
<comment type="similarity">
    <text evidence="15">Belongs to the enoyl-CoA hydratase/isomerase family.</text>
</comment>
<dbReference type="EMBL" id="QFQS01000006">
    <property type="protein sequence ID" value="PZQ95673.1"/>
    <property type="molecule type" value="Genomic_DNA"/>
</dbReference>
<dbReference type="InterPro" id="IPR018376">
    <property type="entry name" value="Enoyl-CoA_hyd/isom_CS"/>
</dbReference>
<dbReference type="PANTHER" id="PTHR23309">
    <property type="entry name" value="3-HYDROXYACYL-COA DEHYROGENASE"/>
    <property type="match status" value="1"/>
</dbReference>
<keyword evidence="7" id="KW-0560">Oxidoreductase</keyword>
<dbReference type="PANTHER" id="PTHR23309:SF49">
    <property type="entry name" value="PEROXISOMAL BIFUNCTIONAL ENZYME"/>
    <property type="match status" value="1"/>
</dbReference>
<dbReference type="InterPro" id="IPR006108">
    <property type="entry name" value="3HC_DH_C"/>
</dbReference>
<dbReference type="Proteomes" id="UP000248975">
    <property type="component" value="Unassembled WGS sequence"/>
</dbReference>
<evidence type="ECO:0000256" key="11">
    <source>
        <dbReference type="ARBA" id="ARBA00023235"/>
    </source>
</evidence>
<comment type="caution">
    <text evidence="18">The sequence shown here is derived from an EMBL/GenBank/DDBJ whole genome shotgun (WGS) entry which is preliminary data.</text>
</comment>
<keyword evidence="9" id="KW-0443">Lipid metabolism</keyword>
<keyword evidence="5" id="KW-0276">Fatty acid metabolism</keyword>
<dbReference type="GO" id="GO:0004300">
    <property type="term" value="F:enoyl-CoA hydratase activity"/>
    <property type="evidence" value="ECO:0007669"/>
    <property type="project" value="UniProtKB-ARBA"/>
</dbReference>
<evidence type="ECO:0000256" key="9">
    <source>
        <dbReference type="ARBA" id="ARBA00023098"/>
    </source>
</evidence>
<keyword evidence="12" id="KW-0456">Lyase</keyword>
<reference evidence="18 19" key="1">
    <citation type="submission" date="2017-08" db="EMBL/GenBank/DDBJ databases">
        <title>Infants hospitalized years apart are colonized by the same room-sourced microbial strains.</title>
        <authorList>
            <person name="Brooks B."/>
            <person name="Olm M.R."/>
            <person name="Firek B.A."/>
            <person name="Baker R."/>
            <person name="Thomas B.C."/>
            <person name="Morowitz M.J."/>
            <person name="Banfield J.F."/>
        </authorList>
    </citation>
    <scope>NUCLEOTIDE SEQUENCE [LARGE SCALE GENOMIC DNA]</scope>
    <source>
        <strain evidence="18">S2_003_000_R2_11</strain>
    </source>
</reference>
<dbReference type="GO" id="GO:0016853">
    <property type="term" value="F:isomerase activity"/>
    <property type="evidence" value="ECO:0007669"/>
    <property type="project" value="UniProtKB-KW"/>
</dbReference>
<dbReference type="GO" id="GO:0003857">
    <property type="term" value="F:(3S)-3-hydroxyacyl-CoA dehydrogenase (NAD+) activity"/>
    <property type="evidence" value="ECO:0007669"/>
    <property type="project" value="UniProtKB-EC"/>
</dbReference>
<dbReference type="Pfam" id="PF00378">
    <property type="entry name" value="ECH_1"/>
    <property type="match status" value="1"/>
</dbReference>
<evidence type="ECO:0000256" key="10">
    <source>
        <dbReference type="ARBA" id="ARBA00023140"/>
    </source>
</evidence>
<comment type="catalytic activity">
    <reaction evidence="14">
        <text>a (3S)-3-hydroxyacyl-CoA + NAD(+) = a 3-oxoacyl-CoA + NADH + H(+)</text>
        <dbReference type="Rhea" id="RHEA:22432"/>
        <dbReference type="ChEBI" id="CHEBI:15378"/>
        <dbReference type="ChEBI" id="CHEBI:57318"/>
        <dbReference type="ChEBI" id="CHEBI:57540"/>
        <dbReference type="ChEBI" id="CHEBI:57945"/>
        <dbReference type="ChEBI" id="CHEBI:90726"/>
        <dbReference type="EC" id="1.1.1.35"/>
    </reaction>
</comment>
<feature type="domain" description="3-hydroxyacyl-CoA dehydrogenase C-terminal" evidence="16">
    <location>
        <begin position="486"/>
        <end position="574"/>
    </location>
</feature>
<keyword evidence="8" id="KW-0520">NAD</keyword>
<comment type="similarity">
    <text evidence="3">In the N-terminal section; belongs to the enoyl-CoA hydratase/isomerase family.</text>
</comment>
<evidence type="ECO:0000256" key="5">
    <source>
        <dbReference type="ARBA" id="ARBA00022832"/>
    </source>
</evidence>
<dbReference type="UniPathway" id="UPA00659"/>
<evidence type="ECO:0000256" key="2">
    <source>
        <dbReference type="ARBA" id="ARBA00005005"/>
    </source>
</evidence>
<comment type="subcellular location">
    <subcellularLocation>
        <location evidence="1">Peroxisome</location>
    </subcellularLocation>
</comment>
<dbReference type="InterPro" id="IPR001753">
    <property type="entry name" value="Enoyl-CoA_hydra/iso"/>
</dbReference>
<dbReference type="AlphaFoldDB" id="A0A2W5TY18"/>
<evidence type="ECO:0000256" key="1">
    <source>
        <dbReference type="ARBA" id="ARBA00004275"/>
    </source>
</evidence>
<dbReference type="GO" id="GO:0070403">
    <property type="term" value="F:NAD+ binding"/>
    <property type="evidence" value="ECO:0007669"/>
    <property type="project" value="InterPro"/>
</dbReference>
<evidence type="ECO:0000256" key="6">
    <source>
        <dbReference type="ARBA" id="ARBA00022963"/>
    </source>
</evidence>
<keyword evidence="11" id="KW-0413">Isomerase</keyword>
<evidence type="ECO:0000259" key="17">
    <source>
        <dbReference type="Pfam" id="PF02737"/>
    </source>
</evidence>